<keyword evidence="6 14" id="KW-0863">Zinc-finger</keyword>
<dbReference type="GO" id="GO:0034039">
    <property type="term" value="F:8-oxo-7,8-dihydroguanine DNA N-glycosylase activity"/>
    <property type="evidence" value="ECO:0007669"/>
    <property type="project" value="TreeGrafter"/>
</dbReference>
<keyword evidence="4" id="KW-0479">Metal-binding</keyword>
<dbReference type="EMBL" id="VTOW01000001">
    <property type="protein sequence ID" value="NKE69770.1"/>
    <property type="molecule type" value="Genomic_DNA"/>
</dbReference>
<comment type="cofactor">
    <cofactor evidence="2">
        <name>Zn(2+)</name>
        <dbReference type="ChEBI" id="CHEBI:29105"/>
    </cofactor>
</comment>
<evidence type="ECO:0000313" key="18">
    <source>
        <dbReference type="Proteomes" id="UP000534783"/>
    </source>
</evidence>
<dbReference type="SMART" id="SM00898">
    <property type="entry name" value="Fapy_DNA_glyco"/>
    <property type="match status" value="1"/>
</dbReference>
<feature type="domain" description="Formamidopyrimidine-DNA glycosylase catalytic" evidence="16">
    <location>
        <begin position="2"/>
        <end position="114"/>
    </location>
</feature>
<evidence type="ECO:0000256" key="5">
    <source>
        <dbReference type="ARBA" id="ARBA00022763"/>
    </source>
</evidence>
<keyword evidence="18" id="KW-1185">Reference proteome</keyword>
<evidence type="ECO:0000256" key="11">
    <source>
        <dbReference type="ARBA" id="ARBA00023239"/>
    </source>
</evidence>
<evidence type="ECO:0000256" key="4">
    <source>
        <dbReference type="ARBA" id="ARBA00022723"/>
    </source>
</evidence>
<dbReference type="SUPFAM" id="SSF81624">
    <property type="entry name" value="N-terminal domain of MutM-like DNA repair proteins"/>
    <property type="match status" value="1"/>
</dbReference>
<keyword evidence="5" id="KW-0227">DNA damage</keyword>
<sequence length="277" mass="31309">MPEIPDLDAIVSYLRTQIIEATITSFSIERPWMLRSAPAVTPESVLPGEKIEAIDRRGKHVLFSLKEASLVIHPMLVGRFYYVAPEEKPPREMVFEFVLSTGKVLRYADEKQMGRLYLVPGRDYSSIPGFLEQGPDPLAADFTFERFLEQLKGRRGEMKGLLTNAKVISGIGNAYVDEILFEAGIYPFRKKTDLSEEELKKVYDAIPTVLNRAKQIVAERMGARTDLKIRDFLLVHGKGGKPCPKCEQKIATVGTWQRATNFCRRCQPGLMTDPSKK</sequence>
<comment type="catalytic activity">
    <reaction evidence="1">
        <text>Hydrolysis of DNA containing ring-opened 7-methylguanine residues, releasing 2,6-diamino-4-hydroxy-5-(N-methyl)formamidopyrimidine.</text>
        <dbReference type="EC" id="3.2.2.23"/>
    </reaction>
</comment>
<protein>
    <submittedName>
        <fullName evidence="17">Fpg/Nei family DNA glycosylase</fullName>
    </submittedName>
</protein>
<keyword evidence="9" id="KW-0238">DNA-binding</keyword>
<evidence type="ECO:0000256" key="6">
    <source>
        <dbReference type="ARBA" id="ARBA00022771"/>
    </source>
</evidence>
<keyword evidence="13" id="KW-0326">Glycosidase</keyword>
<evidence type="ECO:0000256" key="8">
    <source>
        <dbReference type="ARBA" id="ARBA00022833"/>
    </source>
</evidence>
<dbReference type="InterPro" id="IPR035937">
    <property type="entry name" value="FPG_N"/>
</dbReference>
<comment type="caution">
    <text evidence="17">The sequence shown here is derived from an EMBL/GenBank/DDBJ whole genome shotgun (WGS) entry which is preliminary data.</text>
</comment>
<dbReference type="Pfam" id="PF06827">
    <property type="entry name" value="zf-FPG_IleRS"/>
    <property type="match status" value="1"/>
</dbReference>
<dbReference type="InterPro" id="IPR010663">
    <property type="entry name" value="Znf_FPG/IleRS"/>
</dbReference>
<dbReference type="AlphaFoldDB" id="A0A7X6DM81"/>
<evidence type="ECO:0000256" key="13">
    <source>
        <dbReference type="ARBA" id="ARBA00023295"/>
    </source>
</evidence>
<evidence type="ECO:0000256" key="10">
    <source>
        <dbReference type="ARBA" id="ARBA00023204"/>
    </source>
</evidence>
<dbReference type="PROSITE" id="PS51068">
    <property type="entry name" value="FPG_CAT"/>
    <property type="match status" value="1"/>
</dbReference>
<name>A0A7X6DM81_9BACT</name>
<keyword evidence="11" id="KW-0456">Lyase</keyword>
<keyword evidence="12" id="KW-0511">Multifunctional enzyme</keyword>
<dbReference type="PANTHER" id="PTHR22993">
    <property type="entry name" value="FORMAMIDOPYRIMIDINE-DNA GLYCOSYLASE"/>
    <property type="match status" value="1"/>
</dbReference>
<dbReference type="InterPro" id="IPR012319">
    <property type="entry name" value="FPG_cat"/>
</dbReference>
<dbReference type="Proteomes" id="UP000534783">
    <property type="component" value="Unassembled WGS sequence"/>
</dbReference>
<evidence type="ECO:0000256" key="14">
    <source>
        <dbReference type="PROSITE-ProRule" id="PRU00391"/>
    </source>
</evidence>
<dbReference type="SMART" id="SM01232">
    <property type="entry name" value="H2TH"/>
    <property type="match status" value="1"/>
</dbReference>
<dbReference type="Pfam" id="PF01149">
    <property type="entry name" value="Fapy_DNA_glyco"/>
    <property type="match status" value="1"/>
</dbReference>
<dbReference type="GO" id="GO:0016829">
    <property type="term" value="F:lyase activity"/>
    <property type="evidence" value="ECO:0007669"/>
    <property type="project" value="UniProtKB-KW"/>
</dbReference>
<dbReference type="Pfam" id="PF06831">
    <property type="entry name" value="H2TH"/>
    <property type="match status" value="1"/>
</dbReference>
<keyword evidence="7" id="KW-0378">Hydrolase</keyword>
<evidence type="ECO:0000256" key="2">
    <source>
        <dbReference type="ARBA" id="ARBA00001947"/>
    </source>
</evidence>
<dbReference type="GO" id="GO:0008270">
    <property type="term" value="F:zinc ion binding"/>
    <property type="evidence" value="ECO:0007669"/>
    <property type="project" value="UniProtKB-KW"/>
</dbReference>
<keyword evidence="8" id="KW-0862">Zinc</keyword>
<reference evidence="17 18" key="1">
    <citation type="journal article" date="2020" name="Nature">
        <title>Bacterial chemolithoautotrophy via manganese oxidation.</title>
        <authorList>
            <person name="Yu H."/>
            <person name="Leadbetter J.R."/>
        </authorList>
    </citation>
    <scope>NUCLEOTIDE SEQUENCE [LARGE SCALE GENOMIC DNA]</scope>
    <source>
        <strain evidence="17 18">Mn-1</strain>
    </source>
</reference>
<dbReference type="InterPro" id="IPR010979">
    <property type="entry name" value="Ribosomal_uS13-like_H2TH"/>
</dbReference>
<dbReference type="InterPro" id="IPR000214">
    <property type="entry name" value="Znf_DNA_glyclase/AP_lyase"/>
</dbReference>
<organism evidence="17 18">
    <name type="scientific">Candidatus Manganitrophus noduliformans</name>
    <dbReference type="NCBI Taxonomy" id="2606439"/>
    <lineage>
        <taxon>Bacteria</taxon>
        <taxon>Pseudomonadati</taxon>
        <taxon>Nitrospirota</taxon>
        <taxon>Nitrospiria</taxon>
        <taxon>Candidatus Troglogloeales</taxon>
        <taxon>Candidatus Manganitrophaceae</taxon>
        <taxon>Candidatus Manganitrophus</taxon>
    </lineage>
</organism>
<feature type="domain" description="FPG-type" evidence="15">
    <location>
        <begin position="234"/>
        <end position="268"/>
    </location>
</feature>
<dbReference type="GO" id="GO:0003684">
    <property type="term" value="F:damaged DNA binding"/>
    <property type="evidence" value="ECO:0007669"/>
    <property type="project" value="InterPro"/>
</dbReference>
<gene>
    <name evidence="17" type="ORF">MNODULE_03290</name>
</gene>
<dbReference type="SUPFAM" id="SSF57716">
    <property type="entry name" value="Glucocorticoid receptor-like (DNA-binding domain)"/>
    <property type="match status" value="1"/>
</dbReference>
<evidence type="ECO:0000256" key="7">
    <source>
        <dbReference type="ARBA" id="ARBA00022801"/>
    </source>
</evidence>
<evidence type="ECO:0000256" key="12">
    <source>
        <dbReference type="ARBA" id="ARBA00023268"/>
    </source>
</evidence>
<accession>A0A7X6DM81</accession>
<dbReference type="SUPFAM" id="SSF46946">
    <property type="entry name" value="S13-like H2TH domain"/>
    <property type="match status" value="1"/>
</dbReference>
<keyword evidence="10" id="KW-0234">DNA repair</keyword>
<dbReference type="GO" id="GO:0006284">
    <property type="term" value="P:base-excision repair"/>
    <property type="evidence" value="ECO:0007669"/>
    <property type="project" value="InterPro"/>
</dbReference>
<dbReference type="Gene3D" id="3.20.190.10">
    <property type="entry name" value="MutM-like, N-terminal"/>
    <property type="match status" value="1"/>
</dbReference>
<evidence type="ECO:0000259" key="16">
    <source>
        <dbReference type="PROSITE" id="PS51068"/>
    </source>
</evidence>
<dbReference type="RefSeq" id="WP_168058055.1">
    <property type="nucleotide sequence ID" value="NZ_VTOW01000001.1"/>
</dbReference>
<comment type="similarity">
    <text evidence="3">Belongs to the FPG family.</text>
</comment>
<evidence type="ECO:0000256" key="3">
    <source>
        <dbReference type="ARBA" id="ARBA00009409"/>
    </source>
</evidence>
<evidence type="ECO:0000259" key="15">
    <source>
        <dbReference type="PROSITE" id="PS51066"/>
    </source>
</evidence>
<dbReference type="PANTHER" id="PTHR22993:SF9">
    <property type="entry name" value="FORMAMIDOPYRIMIDINE-DNA GLYCOSYLASE"/>
    <property type="match status" value="1"/>
</dbReference>
<evidence type="ECO:0000256" key="1">
    <source>
        <dbReference type="ARBA" id="ARBA00001668"/>
    </source>
</evidence>
<dbReference type="Gene3D" id="1.10.8.50">
    <property type="match status" value="1"/>
</dbReference>
<proteinExistence type="inferred from homology"/>
<evidence type="ECO:0000256" key="9">
    <source>
        <dbReference type="ARBA" id="ARBA00023125"/>
    </source>
</evidence>
<dbReference type="InterPro" id="IPR015886">
    <property type="entry name" value="H2TH_FPG"/>
</dbReference>
<dbReference type="GO" id="GO:0003906">
    <property type="term" value="F:DNA-(apurinic or apyrimidinic site) endonuclease activity"/>
    <property type="evidence" value="ECO:0007669"/>
    <property type="project" value="InterPro"/>
</dbReference>
<evidence type="ECO:0000313" key="17">
    <source>
        <dbReference type="EMBL" id="NKE69770.1"/>
    </source>
</evidence>
<dbReference type="PROSITE" id="PS51066">
    <property type="entry name" value="ZF_FPG_2"/>
    <property type="match status" value="1"/>
</dbReference>